<organism evidence="2 3">
    <name type="scientific">Caballeronia choica</name>
    <dbReference type="NCBI Taxonomy" id="326476"/>
    <lineage>
        <taxon>Bacteria</taxon>
        <taxon>Pseudomonadati</taxon>
        <taxon>Pseudomonadota</taxon>
        <taxon>Betaproteobacteria</taxon>
        <taxon>Burkholderiales</taxon>
        <taxon>Burkholderiaceae</taxon>
        <taxon>Caballeronia</taxon>
    </lineage>
</organism>
<dbReference type="Proteomes" id="UP000054770">
    <property type="component" value="Unassembled WGS sequence"/>
</dbReference>
<evidence type="ECO:0000313" key="3">
    <source>
        <dbReference type="Proteomes" id="UP000054770"/>
    </source>
</evidence>
<protein>
    <submittedName>
        <fullName evidence="2">Uncharacterized protein</fullName>
    </submittedName>
</protein>
<gene>
    <name evidence="2" type="ORF">AWB68_08792</name>
</gene>
<sequence length="181" mass="19513">MVSARSARPSSSFRLPGVPRLREASPAAPDSRYRVTSRSTWRTVRPRRSAARPGLSPMSTTAWIIFRRSSSRMFSVTSVAGFMDGSCSAAVNRQLASGCKTRHLYLAKTRHSHIASTTKNPIIVSYVNGGPANCGANTLRRLNHCVKQGSAPVPAGEGSTRSSVNVSPRLHVDVRTSAPPR</sequence>
<feature type="region of interest" description="Disordered" evidence="1">
    <location>
        <begin position="149"/>
        <end position="181"/>
    </location>
</feature>
<feature type="region of interest" description="Disordered" evidence="1">
    <location>
        <begin position="1"/>
        <end position="34"/>
    </location>
</feature>
<evidence type="ECO:0000313" key="2">
    <source>
        <dbReference type="EMBL" id="SAL88490.1"/>
    </source>
</evidence>
<proteinExistence type="predicted"/>
<dbReference type="EMBL" id="FCON02000427">
    <property type="protein sequence ID" value="SAL88490.1"/>
    <property type="molecule type" value="Genomic_DNA"/>
</dbReference>
<keyword evidence="3" id="KW-1185">Reference proteome</keyword>
<evidence type="ECO:0000256" key="1">
    <source>
        <dbReference type="SAM" id="MobiDB-lite"/>
    </source>
</evidence>
<name>A0A158L6I5_9BURK</name>
<comment type="caution">
    <text evidence="2">The sequence shown here is derived from an EMBL/GenBank/DDBJ whole genome shotgun (WGS) entry which is preliminary data.</text>
</comment>
<reference evidence="2" key="1">
    <citation type="submission" date="2016-01" db="EMBL/GenBank/DDBJ databases">
        <authorList>
            <person name="Peeters C."/>
        </authorList>
    </citation>
    <scope>NUCLEOTIDE SEQUENCE [LARGE SCALE GENOMIC DNA]</scope>
    <source>
        <strain evidence="2">LMG 22940</strain>
    </source>
</reference>
<dbReference type="AlphaFoldDB" id="A0A158L6I5"/>
<accession>A0A158L6I5</accession>
<feature type="compositionally biased region" description="Low complexity" evidence="1">
    <location>
        <begin position="1"/>
        <end position="12"/>
    </location>
</feature>